<evidence type="ECO:0000256" key="3">
    <source>
        <dbReference type="ARBA" id="ARBA00023125"/>
    </source>
</evidence>
<dbReference type="InterPro" id="IPR050239">
    <property type="entry name" value="Sigma-70_RNA_pol_init_factors"/>
</dbReference>
<keyword evidence="1" id="KW-0805">Transcription regulation</keyword>
<dbReference type="OrthoDB" id="9780321at2"/>
<evidence type="ECO:0000313" key="9">
    <source>
        <dbReference type="EMBL" id="QDV35149.1"/>
    </source>
</evidence>
<dbReference type="PRINTS" id="PR00046">
    <property type="entry name" value="SIGMA70FCT"/>
</dbReference>
<gene>
    <name evidence="9" type="primary">sigA_4</name>
    <name evidence="9" type="ORF">ElP_30520</name>
</gene>
<evidence type="ECO:0000256" key="1">
    <source>
        <dbReference type="ARBA" id="ARBA00023015"/>
    </source>
</evidence>
<evidence type="ECO:0000259" key="6">
    <source>
        <dbReference type="Pfam" id="PF00140"/>
    </source>
</evidence>
<keyword evidence="4" id="KW-0804">Transcription</keyword>
<dbReference type="GO" id="GO:0016987">
    <property type="term" value="F:sigma factor activity"/>
    <property type="evidence" value="ECO:0007669"/>
    <property type="project" value="UniProtKB-KW"/>
</dbReference>
<dbReference type="EMBL" id="CP036426">
    <property type="protein sequence ID" value="QDV35149.1"/>
    <property type="molecule type" value="Genomic_DNA"/>
</dbReference>
<evidence type="ECO:0000259" key="7">
    <source>
        <dbReference type="Pfam" id="PF04542"/>
    </source>
</evidence>
<dbReference type="SUPFAM" id="SSF88946">
    <property type="entry name" value="Sigma2 domain of RNA polymerase sigma factors"/>
    <property type="match status" value="1"/>
</dbReference>
<dbReference type="InterPro" id="IPR009042">
    <property type="entry name" value="RNA_pol_sigma70_r1_2"/>
</dbReference>
<dbReference type="Gene3D" id="1.10.601.10">
    <property type="entry name" value="RNA Polymerase Primary Sigma Factor"/>
    <property type="match status" value="1"/>
</dbReference>
<organism evidence="9 10">
    <name type="scientific">Tautonia plasticadhaerens</name>
    <dbReference type="NCBI Taxonomy" id="2527974"/>
    <lineage>
        <taxon>Bacteria</taxon>
        <taxon>Pseudomonadati</taxon>
        <taxon>Planctomycetota</taxon>
        <taxon>Planctomycetia</taxon>
        <taxon>Isosphaerales</taxon>
        <taxon>Isosphaeraceae</taxon>
        <taxon>Tautonia</taxon>
    </lineage>
</organism>
<dbReference type="PANTHER" id="PTHR30603">
    <property type="entry name" value="RNA POLYMERASE SIGMA FACTOR RPO"/>
    <property type="match status" value="1"/>
</dbReference>
<sequence length="320" mass="35686">MIDSVRVSGRPARQDRRGPRTSSPRSSPRPSPRHSPRKEGQPSRAESRDLCSRDLGDEPLLTAEQERALAEAVARGDTEAFHRFVRANLRLVVAIAKHFRGRGLDFDDLIGEGNLGLIRAVRQFDPGVGVRFCTYASYWIKESIRRALNIDGAPIRLPSYMISLLTQWRRAEQEHLRRHGRPPTRDELAEALGLDESRRKMVEQALLTHQFLPGGSVEESMALEEAAADQERPEAPVEAQDQAGVLRGRLGRLDERELAIISRHLGLDDEMPQSLGQIAQGLGITREWARKLEIRALQKLGDRLEGPLLPAPRALAGSAP</sequence>
<dbReference type="AlphaFoldDB" id="A0A518H2S2"/>
<dbReference type="Gene3D" id="1.10.10.10">
    <property type="entry name" value="Winged helix-like DNA-binding domain superfamily/Winged helix DNA-binding domain"/>
    <property type="match status" value="2"/>
</dbReference>
<dbReference type="InterPro" id="IPR007630">
    <property type="entry name" value="RNA_pol_sigma70_r4"/>
</dbReference>
<dbReference type="Proteomes" id="UP000317835">
    <property type="component" value="Chromosome"/>
</dbReference>
<dbReference type="Pfam" id="PF04545">
    <property type="entry name" value="Sigma70_r4"/>
    <property type="match status" value="1"/>
</dbReference>
<dbReference type="Pfam" id="PF00140">
    <property type="entry name" value="Sigma70_r1_2"/>
    <property type="match status" value="1"/>
</dbReference>
<accession>A0A518H2S2</accession>
<dbReference type="InterPro" id="IPR013325">
    <property type="entry name" value="RNA_pol_sigma_r2"/>
</dbReference>
<keyword evidence="3" id="KW-0238">DNA-binding</keyword>
<dbReference type="InterPro" id="IPR000943">
    <property type="entry name" value="RNA_pol_sigma70"/>
</dbReference>
<proteinExistence type="predicted"/>
<dbReference type="InterPro" id="IPR014284">
    <property type="entry name" value="RNA_pol_sigma-70_dom"/>
</dbReference>
<name>A0A518H2S2_9BACT</name>
<evidence type="ECO:0000313" key="10">
    <source>
        <dbReference type="Proteomes" id="UP000317835"/>
    </source>
</evidence>
<feature type="domain" description="RNA polymerase sigma-70 region 4" evidence="8">
    <location>
        <begin position="250"/>
        <end position="300"/>
    </location>
</feature>
<evidence type="ECO:0000256" key="4">
    <source>
        <dbReference type="ARBA" id="ARBA00023163"/>
    </source>
</evidence>
<reference evidence="9 10" key="1">
    <citation type="submission" date="2019-02" db="EMBL/GenBank/DDBJ databases">
        <title>Deep-cultivation of Planctomycetes and their phenomic and genomic characterization uncovers novel biology.</title>
        <authorList>
            <person name="Wiegand S."/>
            <person name="Jogler M."/>
            <person name="Boedeker C."/>
            <person name="Pinto D."/>
            <person name="Vollmers J."/>
            <person name="Rivas-Marin E."/>
            <person name="Kohn T."/>
            <person name="Peeters S.H."/>
            <person name="Heuer A."/>
            <person name="Rast P."/>
            <person name="Oberbeckmann S."/>
            <person name="Bunk B."/>
            <person name="Jeske O."/>
            <person name="Meyerdierks A."/>
            <person name="Storesund J.E."/>
            <person name="Kallscheuer N."/>
            <person name="Luecker S."/>
            <person name="Lage O.M."/>
            <person name="Pohl T."/>
            <person name="Merkel B.J."/>
            <person name="Hornburger P."/>
            <person name="Mueller R.-W."/>
            <person name="Bruemmer F."/>
            <person name="Labrenz M."/>
            <person name="Spormann A.M."/>
            <person name="Op den Camp H."/>
            <person name="Overmann J."/>
            <person name="Amann R."/>
            <person name="Jetten M.S.M."/>
            <person name="Mascher T."/>
            <person name="Medema M.H."/>
            <person name="Devos D.P."/>
            <person name="Kaster A.-K."/>
            <person name="Ovreas L."/>
            <person name="Rohde M."/>
            <person name="Galperin M.Y."/>
            <person name="Jogler C."/>
        </authorList>
    </citation>
    <scope>NUCLEOTIDE SEQUENCE [LARGE SCALE GENOMIC DNA]</scope>
    <source>
        <strain evidence="9 10">ElP</strain>
    </source>
</reference>
<dbReference type="RefSeq" id="WP_145270550.1">
    <property type="nucleotide sequence ID" value="NZ_CP036426.1"/>
</dbReference>
<dbReference type="GO" id="GO:0006352">
    <property type="term" value="P:DNA-templated transcription initiation"/>
    <property type="evidence" value="ECO:0007669"/>
    <property type="project" value="InterPro"/>
</dbReference>
<evidence type="ECO:0000259" key="8">
    <source>
        <dbReference type="Pfam" id="PF04545"/>
    </source>
</evidence>
<dbReference type="Pfam" id="PF04542">
    <property type="entry name" value="Sigma70_r2"/>
    <property type="match status" value="1"/>
</dbReference>
<dbReference type="InterPro" id="IPR007627">
    <property type="entry name" value="RNA_pol_sigma70_r2"/>
</dbReference>
<dbReference type="GO" id="GO:0003677">
    <property type="term" value="F:DNA binding"/>
    <property type="evidence" value="ECO:0007669"/>
    <property type="project" value="UniProtKB-KW"/>
</dbReference>
<keyword evidence="2" id="KW-0731">Sigma factor</keyword>
<dbReference type="InterPro" id="IPR036388">
    <property type="entry name" value="WH-like_DNA-bd_sf"/>
</dbReference>
<dbReference type="InterPro" id="IPR013324">
    <property type="entry name" value="RNA_pol_sigma_r3/r4-like"/>
</dbReference>
<keyword evidence="10" id="KW-1185">Reference proteome</keyword>
<protein>
    <submittedName>
        <fullName evidence="9">RNA polymerase sigma factor SigA</fullName>
    </submittedName>
</protein>
<dbReference type="PANTHER" id="PTHR30603:SF60">
    <property type="entry name" value="RNA POLYMERASE SIGMA FACTOR RPOD"/>
    <property type="match status" value="1"/>
</dbReference>
<feature type="region of interest" description="Disordered" evidence="5">
    <location>
        <begin position="1"/>
        <end position="51"/>
    </location>
</feature>
<dbReference type="KEGG" id="tpla:ElP_30520"/>
<feature type="domain" description="RNA polymerase sigma-70 region 2" evidence="7">
    <location>
        <begin position="84"/>
        <end position="148"/>
    </location>
</feature>
<feature type="domain" description="RNA polymerase sigma-70 region 1.2" evidence="6">
    <location>
        <begin position="53"/>
        <end position="77"/>
    </location>
</feature>
<evidence type="ECO:0000256" key="5">
    <source>
        <dbReference type="SAM" id="MobiDB-lite"/>
    </source>
</evidence>
<feature type="compositionally biased region" description="Basic and acidic residues" evidence="5">
    <location>
        <begin position="37"/>
        <end position="51"/>
    </location>
</feature>
<dbReference type="SUPFAM" id="SSF88659">
    <property type="entry name" value="Sigma3 and sigma4 domains of RNA polymerase sigma factors"/>
    <property type="match status" value="2"/>
</dbReference>
<evidence type="ECO:0000256" key="2">
    <source>
        <dbReference type="ARBA" id="ARBA00023082"/>
    </source>
</evidence>
<dbReference type="NCBIfam" id="TIGR02937">
    <property type="entry name" value="sigma70-ECF"/>
    <property type="match status" value="1"/>
</dbReference>